<evidence type="ECO:0000313" key="4">
    <source>
        <dbReference type="EMBL" id="GBE80964.1"/>
    </source>
</evidence>
<dbReference type="GO" id="GO:0050346">
    <property type="term" value="F:trans-L-3-hydroxyproline dehydratase activity"/>
    <property type="evidence" value="ECO:0007669"/>
    <property type="project" value="UniProtKB-EC"/>
</dbReference>
<sequence>MDVYRELETGRRGRMDVIRTVDMHTSGEPTRIVVEGYPELMGKTLLEKRAYAREKLDFIRRRLMFEPRGHAGMYGAILVKETELTESGEADIGVLFCHNEGYSTMCGHATIALGRFLVDTQDRGVFPRRGQVRYEEGKKETVVRVHAPCGVVEVTVPTVEEGGRRRSDEGKRVRFTSVASFVGGLGVAVRTLGGRTARVDVGYGGAFYAIVDANELGLHGRLRECATLQAECAALKAALGSWDASALVEHPQHAELEYVYGIIVVDGELAVCVFADGQIDRSPCGSGVCARLAVAVARGSVAVGERRPFHSPVSAADPASVFLGRAVESTALVGRSGREWAAVRVEVEGRASYTGAHALVAEDSDRLPPFLVL</sequence>
<dbReference type="STRING" id="139825.A0A401GFJ3"/>
<keyword evidence="5" id="KW-1185">Reference proteome</keyword>
<dbReference type="SFLD" id="SFLDS00028">
    <property type="entry name" value="Proline_Racemase"/>
    <property type="match status" value="1"/>
</dbReference>
<organism evidence="4 5">
    <name type="scientific">Sparassis crispa</name>
    <dbReference type="NCBI Taxonomy" id="139825"/>
    <lineage>
        <taxon>Eukaryota</taxon>
        <taxon>Fungi</taxon>
        <taxon>Dikarya</taxon>
        <taxon>Basidiomycota</taxon>
        <taxon>Agaricomycotina</taxon>
        <taxon>Agaricomycetes</taxon>
        <taxon>Polyporales</taxon>
        <taxon>Sparassidaceae</taxon>
        <taxon>Sparassis</taxon>
    </lineage>
</organism>
<dbReference type="FunFam" id="3.10.310.10:FF:000003">
    <property type="entry name" value="Proline racemase"/>
    <property type="match status" value="1"/>
</dbReference>
<dbReference type="InParanoid" id="A0A401GFJ3"/>
<dbReference type="EMBL" id="BFAD01000003">
    <property type="protein sequence ID" value="GBE80964.1"/>
    <property type="molecule type" value="Genomic_DNA"/>
</dbReference>
<dbReference type="PIRSF" id="PIRSF029792">
    <property type="entry name" value="Pro_racemase"/>
    <property type="match status" value="1"/>
</dbReference>
<evidence type="ECO:0000313" key="5">
    <source>
        <dbReference type="Proteomes" id="UP000287166"/>
    </source>
</evidence>
<reference evidence="4 5" key="1">
    <citation type="journal article" date="2018" name="Sci. Rep.">
        <title>Genome sequence of the cauliflower mushroom Sparassis crispa (Hanabiratake) and its association with beneficial usage.</title>
        <authorList>
            <person name="Kiyama R."/>
            <person name="Furutani Y."/>
            <person name="Kawaguchi K."/>
            <person name="Nakanishi T."/>
        </authorList>
    </citation>
    <scope>NUCLEOTIDE SEQUENCE [LARGE SCALE GENOMIC DNA]</scope>
</reference>
<name>A0A401GFJ3_9APHY</name>
<dbReference type="InterPro" id="IPR008794">
    <property type="entry name" value="Pro_racemase_fam"/>
</dbReference>
<dbReference type="Pfam" id="PF05544">
    <property type="entry name" value="Pro_racemase"/>
    <property type="match status" value="1"/>
</dbReference>
<evidence type="ECO:0000256" key="2">
    <source>
        <dbReference type="ARBA" id="ARBA00007529"/>
    </source>
</evidence>
<accession>A0A401GFJ3</accession>
<dbReference type="SUPFAM" id="SSF54506">
    <property type="entry name" value="Diaminopimelate epimerase-like"/>
    <property type="match status" value="1"/>
</dbReference>
<dbReference type="Gene3D" id="3.10.310.10">
    <property type="entry name" value="Diaminopimelate Epimerase, Chain A, domain 1"/>
    <property type="match status" value="2"/>
</dbReference>
<comment type="catalytic activity">
    <reaction evidence="1">
        <text>trans-3-hydroxy-L-proline = 1-pyrroline-2-carboxylate + H2O</text>
        <dbReference type="Rhea" id="RHEA:10320"/>
        <dbReference type="ChEBI" id="CHEBI:15377"/>
        <dbReference type="ChEBI" id="CHEBI:39785"/>
        <dbReference type="ChEBI" id="CHEBI:57938"/>
        <dbReference type="EC" id="4.2.1.77"/>
    </reaction>
</comment>
<dbReference type="EC" id="4.2.1.77" evidence="3"/>
<proteinExistence type="inferred from homology"/>
<dbReference type="GeneID" id="38777881"/>
<comment type="caution">
    <text evidence="4">The sequence shown here is derived from an EMBL/GenBank/DDBJ whole genome shotgun (WGS) entry which is preliminary data.</text>
</comment>
<dbReference type="OrthoDB" id="6409228at2759"/>
<gene>
    <name evidence="4" type="ORF">SCP_0306870</name>
</gene>
<dbReference type="RefSeq" id="XP_027611877.1">
    <property type="nucleotide sequence ID" value="XM_027756076.1"/>
</dbReference>
<dbReference type="AlphaFoldDB" id="A0A401GFJ3"/>
<dbReference type="PANTHER" id="PTHR33442:SF1">
    <property type="entry name" value="TRANS-3-HYDROXY-L-PROLINE DEHYDRATASE"/>
    <property type="match status" value="1"/>
</dbReference>
<comment type="similarity">
    <text evidence="2">Belongs to the proline racemase family.</text>
</comment>
<evidence type="ECO:0000256" key="1">
    <source>
        <dbReference type="ARBA" id="ARBA00001148"/>
    </source>
</evidence>
<evidence type="ECO:0000256" key="3">
    <source>
        <dbReference type="ARBA" id="ARBA00013105"/>
    </source>
</evidence>
<dbReference type="PANTHER" id="PTHR33442">
    <property type="entry name" value="TRANS-3-HYDROXY-L-PROLINE DEHYDRATASE"/>
    <property type="match status" value="1"/>
</dbReference>
<protein>
    <recommendedName>
        <fullName evidence="3">trans-L-3-hydroxyproline dehydratase</fullName>
        <ecNumber evidence="3">4.2.1.77</ecNumber>
    </recommendedName>
</protein>
<dbReference type="Proteomes" id="UP000287166">
    <property type="component" value="Unassembled WGS sequence"/>
</dbReference>